<evidence type="ECO:0000259" key="1">
    <source>
        <dbReference type="Pfam" id="PF01208"/>
    </source>
</evidence>
<evidence type="ECO:0000313" key="2">
    <source>
        <dbReference type="EMBL" id="MBD3324512.1"/>
    </source>
</evidence>
<gene>
    <name evidence="2" type="ORF">GF339_08000</name>
</gene>
<sequence length="364" mass="40900">MTKKERIYALIEGKQPDAQPYHFDLTLKMRDRLGEYYQIDGEAVEQFIGNHLLYLSYNAPQGFRGSQKEEQRTGKYELGTFSHDLTQVDEHTFVDEFGVTWNTEETYNTGDWGMVDHPVKDMQLTGYQFPDGRAPGRFLGIEKIIEKNPDRFNVVTMIGIFDVAWRVTGLEDLLMGMAMDDTTFVDTMLDQALEFNLGVIEQIPADLVDGVRFLEDWGQQKGLIMGLKNWRRFFKPRLRAMYAATKKKGLAVMSHSCGDNTQLFPDLIELGVDVSDPLQPEVMDIATIKRKYGKDVVLFGGLGSQSTIPLGTPQEVVKEAQERLALLSEGGKYLLGPAGSIPTEAPIDNVVALVEFCKGLIPEA</sequence>
<dbReference type="GO" id="GO:0006779">
    <property type="term" value="P:porphyrin-containing compound biosynthetic process"/>
    <property type="evidence" value="ECO:0007669"/>
    <property type="project" value="InterPro"/>
</dbReference>
<dbReference type="Gene3D" id="3.20.20.210">
    <property type="match status" value="1"/>
</dbReference>
<protein>
    <recommendedName>
        <fullName evidence="1">Uroporphyrinogen decarboxylase (URO-D) domain-containing protein</fullName>
    </recommendedName>
</protein>
<dbReference type="AlphaFoldDB" id="A0A9D5JUI9"/>
<dbReference type="InterPro" id="IPR000257">
    <property type="entry name" value="Uroporphyrinogen_deCOase"/>
</dbReference>
<accession>A0A9D5JUI9</accession>
<name>A0A9D5JUI9_9BACT</name>
<organism evidence="2 3">
    <name type="scientific">candidate division KSB3 bacterium</name>
    <dbReference type="NCBI Taxonomy" id="2044937"/>
    <lineage>
        <taxon>Bacteria</taxon>
        <taxon>candidate division KSB3</taxon>
    </lineage>
</organism>
<dbReference type="InterPro" id="IPR038071">
    <property type="entry name" value="UROD/MetE-like_sf"/>
</dbReference>
<reference evidence="2" key="1">
    <citation type="submission" date="2019-11" db="EMBL/GenBank/DDBJ databases">
        <title>Microbial mats filling the niche in hypersaline microbial mats.</title>
        <authorList>
            <person name="Wong H.L."/>
            <person name="Macleod F.I."/>
            <person name="White R.A. III"/>
            <person name="Burns B.P."/>
        </authorList>
    </citation>
    <scope>NUCLEOTIDE SEQUENCE</scope>
    <source>
        <strain evidence="2">Rbin_158</strain>
    </source>
</reference>
<dbReference type="EMBL" id="WJJP01000248">
    <property type="protein sequence ID" value="MBD3324512.1"/>
    <property type="molecule type" value="Genomic_DNA"/>
</dbReference>
<dbReference type="Proteomes" id="UP000649604">
    <property type="component" value="Unassembled WGS sequence"/>
</dbReference>
<proteinExistence type="predicted"/>
<comment type="caution">
    <text evidence="2">The sequence shown here is derived from an EMBL/GenBank/DDBJ whole genome shotgun (WGS) entry which is preliminary data.</text>
</comment>
<dbReference type="Pfam" id="PF01208">
    <property type="entry name" value="URO-D"/>
    <property type="match status" value="1"/>
</dbReference>
<dbReference type="PANTHER" id="PTHR47099">
    <property type="entry name" value="METHYLCOBAMIDE:COM METHYLTRANSFERASE MTBA"/>
    <property type="match status" value="1"/>
</dbReference>
<dbReference type="SUPFAM" id="SSF51726">
    <property type="entry name" value="UROD/MetE-like"/>
    <property type="match status" value="1"/>
</dbReference>
<evidence type="ECO:0000313" key="3">
    <source>
        <dbReference type="Proteomes" id="UP000649604"/>
    </source>
</evidence>
<dbReference type="GO" id="GO:0004853">
    <property type="term" value="F:uroporphyrinogen decarboxylase activity"/>
    <property type="evidence" value="ECO:0007669"/>
    <property type="project" value="InterPro"/>
</dbReference>
<dbReference type="PANTHER" id="PTHR47099:SF1">
    <property type="entry name" value="METHYLCOBAMIDE:COM METHYLTRANSFERASE MTBA"/>
    <property type="match status" value="1"/>
</dbReference>
<feature type="domain" description="Uroporphyrinogen decarboxylase (URO-D)" evidence="1">
    <location>
        <begin position="157"/>
        <end position="358"/>
    </location>
</feature>
<dbReference type="InterPro" id="IPR052024">
    <property type="entry name" value="Methanogen_methyltrans"/>
</dbReference>